<reference evidence="1" key="1">
    <citation type="submission" date="2014-12" db="EMBL/GenBank/DDBJ databases">
        <title>Insight into the proteome of Arion vulgaris.</title>
        <authorList>
            <person name="Aradska J."/>
            <person name="Bulat T."/>
            <person name="Smidak R."/>
            <person name="Sarate P."/>
            <person name="Gangsoo J."/>
            <person name="Sialana F."/>
            <person name="Bilban M."/>
            <person name="Lubec G."/>
        </authorList>
    </citation>
    <scope>NUCLEOTIDE SEQUENCE</scope>
    <source>
        <tissue evidence="1">Skin</tissue>
    </source>
</reference>
<dbReference type="EMBL" id="HACG01039383">
    <property type="protein sequence ID" value="CEK86248.1"/>
    <property type="molecule type" value="Transcribed_RNA"/>
</dbReference>
<name>A0A0B7AZN0_9EUPU</name>
<proteinExistence type="predicted"/>
<organism evidence="1">
    <name type="scientific">Arion vulgaris</name>
    <dbReference type="NCBI Taxonomy" id="1028688"/>
    <lineage>
        <taxon>Eukaryota</taxon>
        <taxon>Metazoa</taxon>
        <taxon>Spiralia</taxon>
        <taxon>Lophotrochozoa</taxon>
        <taxon>Mollusca</taxon>
        <taxon>Gastropoda</taxon>
        <taxon>Heterobranchia</taxon>
        <taxon>Euthyneura</taxon>
        <taxon>Panpulmonata</taxon>
        <taxon>Eupulmonata</taxon>
        <taxon>Stylommatophora</taxon>
        <taxon>Helicina</taxon>
        <taxon>Arionoidea</taxon>
        <taxon>Arionidae</taxon>
        <taxon>Arion</taxon>
    </lineage>
</organism>
<evidence type="ECO:0000313" key="1">
    <source>
        <dbReference type="EMBL" id="CEK86248.1"/>
    </source>
</evidence>
<dbReference type="EMBL" id="HACG01039384">
    <property type="protein sequence ID" value="CEK86249.1"/>
    <property type="molecule type" value="Transcribed_RNA"/>
</dbReference>
<accession>A0A0B7AZN0</accession>
<evidence type="ECO:0000313" key="2">
    <source>
        <dbReference type="EMBL" id="CEK86249.1"/>
    </source>
</evidence>
<sequence>MTSHVLVASMQRQQNCITYGCHVTTRLHSDIAFNVTIIGSQQNDITCYIATWFHNGISSNGTIT</sequence>
<dbReference type="AlphaFoldDB" id="A0A0B7AZN0"/>
<gene>
    <name evidence="1" type="primary">ORF152736</name>
    <name evidence="2" type="synonym">ORF152739</name>
</gene>
<protein>
    <submittedName>
        <fullName evidence="1">Uncharacterized protein</fullName>
    </submittedName>
</protein>